<dbReference type="SUPFAM" id="SSF81383">
    <property type="entry name" value="F-box domain"/>
    <property type="match status" value="1"/>
</dbReference>
<feature type="region of interest" description="Disordered" evidence="1">
    <location>
        <begin position="95"/>
        <end position="136"/>
    </location>
</feature>
<feature type="compositionally biased region" description="Basic and acidic residues" evidence="1">
    <location>
        <begin position="95"/>
        <end position="107"/>
    </location>
</feature>
<sequence length="740" mass="83193">MEKPEAEQEETNWSEAAEDLVEAGNTEAAISLLESTISKLEKIQQSQPTKESLNLQLASALTNLANLYSSNGFSLKSDHLLSRAFQIRDAAANIAKKDSKETSKDTARNSSSTDVKSFGNDKLPQDGSSDDDWEAMADRDPDELLSSQGLPEVSKLSLEDTGVKVQAPKRRGRGTFSYKKNELYSDWQDDKSIVEDAEVDDDSCLGSESKTELRHSNYGTRHVLVLADFSPSTRTTDLEKLFEDFRDRGVSIRWINDTTALAVFRTPAIALEARNHIQLPFKVRILDEDDIILASVSPRDLEPPRQRPQTSARTAQRLIAQSMGLKLPTTFGSKELKNQEEARRNRIQTRQKLRDDAWALDILSRLPITALVRTKCVCRTWQALAQDPRLPIIYHARASTRNPCLILHYDSPIQNKLRFVSINGDNPDQDGSRVRRIDARVNSIMAEYQVVGSCNGLLCVSDALYFNPIIVCNPFAGSYLELAKATQYAQEELAFGFGCNSSTMEYKVVRIVFNFNTYRSLRDRGRPRKSDVEVLTVGIDHTWRYLGPVPWRLNPGASEALLNGSLHWVTMRYKNNPGPRLRIMSFDLAEEDFGEIGLPDCGSLSVCNFHLVVLRGCLSAVHCLDDKGMEIWIMKEYKVRESWSKDYIIGMYLPASLRENARPHVEMLKKSGLGRGASQVVCDWKNGEILLEYANGALVSYNPENEELKDLVIFDPPKWFCSIVHVESLFLVEAILGIGA</sequence>
<dbReference type="InterPro" id="IPR039884">
    <property type="entry name" value="R3HC1/R3HCL"/>
</dbReference>
<dbReference type="Pfam" id="PF07734">
    <property type="entry name" value="FBA_1"/>
    <property type="match status" value="1"/>
</dbReference>
<dbReference type="NCBIfam" id="TIGR01640">
    <property type="entry name" value="F_box_assoc_1"/>
    <property type="match status" value="1"/>
</dbReference>
<dbReference type="PANTHER" id="PTHR21678:SF0">
    <property type="entry name" value="C3H1-TYPE DOMAIN-CONTAINING PROTEIN"/>
    <property type="match status" value="1"/>
</dbReference>
<feature type="domain" description="F-box" evidence="3">
    <location>
        <begin position="360"/>
        <end position="390"/>
    </location>
</feature>
<dbReference type="InterPro" id="IPR001810">
    <property type="entry name" value="F-box_dom"/>
</dbReference>
<dbReference type="Pfam" id="PF12937">
    <property type="entry name" value="F-box-like"/>
    <property type="match status" value="1"/>
</dbReference>
<dbReference type="InterPro" id="IPR017451">
    <property type="entry name" value="F-box-assoc_interact_dom"/>
</dbReference>
<organism evidence="4 5">
    <name type="scientific">Citrus x changshan-huyou</name>
    <dbReference type="NCBI Taxonomy" id="2935761"/>
    <lineage>
        <taxon>Eukaryota</taxon>
        <taxon>Viridiplantae</taxon>
        <taxon>Streptophyta</taxon>
        <taxon>Embryophyta</taxon>
        <taxon>Tracheophyta</taxon>
        <taxon>Spermatophyta</taxon>
        <taxon>Magnoliopsida</taxon>
        <taxon>eudicotyledons</taxon>
        <taxon>Gunneridae</taxon>
        <taxon>Pentapetalae</taxon>
        <taxon>rosids</taxon>
        <taxon>malvids</taxon>
        <taxon>Sapindales</taxon>
        <taxon>Rutaceae</taxon>
        <taxon>Aurantioideae</taxon>
        <taxon>Citrus</taxon>
    </lineage>
</organism>
<dbReference type="EMBL" id="JBCGBO010000025">
    <property type="protein sequence ID" value="KAK9175420.1"/>
    <property type="molecule type" value="Genomic_DNA"/>
</dbReference>
<evidence type="ECO:0000313" key="5">
    <source>
        <dbReference type="Proteomes" id="UP001428341"/>
    </source>
</evidence>
<comment type="caution">
    <text evidence="4">The sequence shown here is derived from an EMBL/GenBank/DDBJ whole genome shotgun (WGS) entry which is preliminary data.</text>
</comment>
<feature type="domain" description="F-box associated beta-propeller type 1" evidence="2">
    <location>
        <begin position="446"/>
        <end position="646"/>
    </location>
</feature>
<evidence type="ECO:0000256" key="1">
    <source>
        <dbReference type="SAM" id="MobiDB-lite"/>
    </source>
</evidence>
<evidence type="ECO:0000259" key="2">
    <source>
        <dbReference type="Pfam" id="PF07734"/>
    </source>
</evidence>
<gene>
    <name evidence="4" type="ORF">WN944_027427</name>
</gene>
<evidence type="ECO:0000259" key="3">
    <source>
        <dbReference type="Pfam" id="PF12937"/>
    </source>
</evidence>
<accession>A0AAP0LKT8</accession>
<dbReference type="InterPro" id="IPR036047">
    <property type="entry name" value="F-box-like_dom_sf"/>
</dbReference>
<dbReference type="InterPro" id="IPR006527">
    <property type="entry name" value="F-box-assoc_dom_typ1"/>
</dbReference>
<dbReference type="AlphaFoldDB" id="A0AAP0LKT8"/>
<name>A0AAP0LKT8_9ROSI</name>
<dbReference type="Proteomes" id="UP001428341">
    <property type="component" value="Unassembled WGS sequence"/>
</dbReference>
<protein>
    <submittedName>
        <fullName evidence="4">Uncharacterized protein</fullName>
    </submittedName>
</protein>
<keyword evidence="5" id="KW-1185">Reference proteome</keyword>
<reference evidence="4 5" key="1">
    <citation type="submission" date="2024-05" db="EMBL/GenBank/DDBJ databases">
        <title>Haplotype-resolved chromosome-level genome assembly of Huyou (Citrus changshanensis).</title>
        <authorList>
            <person name="Miao C."/>
            <person name="Chen W."/>
            <person name="Wu Y."/>
            <person name="Wang L."/>
            <person name="Zhao S."/>
            <person name="Grierson D."/>
            <person name="Xu C."/>
            <person name="Chen K."/>
        </authorList>
    </citation>
    <scope>NUCLEOTIDE SEQUENCE [LARGE SCALE GENOMIC DNA]</scope>
    <source>
        <strain evidence="4">01-14</strain>
        <tissue evidence="4">Leaf</tissue>
    </source>
</reference>
<dbReference type="Gene3D" id="1.20.1280.50">
    <property type="match status" value="1"/>
</dbReference>
<dbReference type="InterPro" id="IPR012677">
    <property type="entry name" value="Nucleotide-bd_a/b_plait_sf"/>
</dbReference>
<evidence type="ECO:0000313" key="4">
    <source>
        <dbReference type="EMBL" id="KAK9175420.1"/>
    </source>
</evidence>
<proteinExistence type="predicted"/>
<dbReference type="Gene3D" id="3.30.70.330">
    <property type="match status" value="1"/>
</dbReference>
<dbReference type="PANTHER" id="PTHR21678">
    <property type="entry name" value="GROWTH INHIBITION AND DIFFERENTIATION RELATED PROTEIN 88"/>
    <property type="match status" value="1"/>
</dbReference>